<dbReference type="EMBL" id="DS231701">
    <property type="protein sequence ID" value="KNB03625.1"/>
    <property type="molecule type" value="Genomic_DNA"/>
</dbReference>
<dbReference type="RefSeq" id="XP_018241670.1">
    <property type="nucleotide sequence ID" value="XM_018399365.1"/>
</dbReference>
<organism evidence="1 2">
    <name type="scientific">Fusarium oxysporum f. sp. lycopersici (strain 4287 / CBS 123668 / FGSC 9935 / NRRL 34936)</name>
    <name type="common">Fusarium vascular wilt of tomato</name>
    <dbReference type="NCBI Taxonomy" id="426428"/>
    <lineage>
        <taxon>Eukaryota</taxon>
        <taxon>Fungi</taxon>
        <taxon>Dikarya</taxon>
        <taxon>Ascomycota</taxon>
        <taxon>Pezizomycotina</taxon>
        <taxon>Sordariomycetes</taxon>
        <taxon>Hypocreomycetidae</taxon>
        <taxon>Hypocreales</taxon>
        <taxon>Nectriaceae</taxon>
        <taxon>Fusarium</taxon>
        <taxon>Fusarium oxysporum species complex</taxon>
    </lineage>
</organism>
<dbReference type="VEuPathDB" id="FungiDB:FOXG_19171"/>
<dbReference type="Proteomes" id="UP000009097">
    <property type="component" value="Unassembled WGS sequence"/>
</dbReference>
<gene>
    <name evidence="1" type="ORF">FOXG_19171</name>
</gene>
<dbReference type="GeneID" id="28959877"/>
<reference evidence="1" key="1">
    <citation type="submission" date="2007-04" db="EMBL/GenBank/DDBJ databases">
        <authorList>
            <consortium name="The Broad Institute Genome Sequencing Platform"/>
            <person name="Birren B."/>
            <person name="Lander E."/>
            <person name="Galagan J."/>
            <person name="Nusbaum C."/>
            <person name="Devon K."/>
            <person name="Ma L.-J."/>
            <person name="Jaffe D."/>
            <person name="Butler J."/>
            <person name="Alvarez P."/>
            <person name="Gnerre S."/>
            <person name="Grabherr M."/>
            <person name="Kleber M."/>
            <person name="Mauceli E."/>
            <person name="Brockman W."/>
            <person name="MacCallum I.A."/>
            <person name="Young S."/>
            <person name="LaButti K."/>
            <person name="DeCaprio D."/>
            <person name="Crawford M."/>
            <person name="Koehrsen M."/>
            <person name="Engels R."/>
            <person name="Montgomery P."/>
            <person name="Pearson M."/>
            <person name="Howarth C."/>
            <person name="Larson L."/>
            <person name="White J."/>
            <person name="O'Leary S."/>
            <person name="Kodira C."/>
            <person name="Zeng Q."/>
            <person name="Yandava C."/>
            <person name="Alvarado L."/>
            <person name="Kistler C."/>
            <person name="Shim W.-B."/>
            <person name="Kang S."/>
            <person name="Woloshuk C."/>
        </authorList>
    </citation>
    <scope>NUCLEOTIDE SEQUENCE</scope>
    <source>
        <strain evidence="1">4287</strain>
    </source>
</reference>
<sequence length="44" mass="4555">MDLPGVWRPPLQGIECGAGTESDDATATVGASNCLFVQLCSSKE</sequence>
<dbReference type="AlphaFoldDB" id="A0A0J9UWT8"/>
<protein>
    <submittedName>
        <fullName evidence="1">Uncharacterized protein</fullName>
    </submittedName>
</protein>
<accession>A0A0J9UWT8</accession>
<evidence type="ECO:0000313" key="1">
    <source>
        <dbReference type="EMBL" id="KNB03625.1"/>
    </source>
</evidence>
<reference evidence="1" key="2">
    <citation type="journal article" date="2010" name="Nature">
        <title>Comparative genomics reveals mobile pathogenicity chromosomes in Fusarium.</title>
        <authorList>
            <person name="Ma L.J."/>
            <person name="van der Does H.C."/>
            <person name="Borkovich K.A."/>
            <person name="Coleman J.J."/>
            <person name="Daboussi M.J."/>
            <person name="Di Pietro A."/>
            <person name="Dufresne M."/>
            <person name="Freitag M."/>
            <person name="Grabherr M."/>
            <person name="Henrissat B."/>
            <person name="Houterman P.M."/>
            <person name="Kang S."/>
            <person name="Shim W.B."/>
            <person name="Woloshuk C."/>
            <person name="Xie X."/>
            <person name="Xu J.R."/>
            <person name="Antoniw J."/>
            <person name="Baker S.E."/>
            <person name="Bluhm B.H."/>
            <person name="Breakspear A."/>
            <person name="Brown D.W."/>
            <person name="Butchko R.A."/>
            <person name="Chapman S."/>
            <person name="Coulson R."/>
            <person name="Coutinho P.M."/>
            <person name="Danchin E.G."/>
            <person name="Diener A."/>
            <person name="Gale L.R."/>
            <person name="Gardiner D.M."/>
            <person name="Goff S."/>
            <person name="Hammond-Kosack K.E."/>
            <person name="Hilburn K."/>
            <person name="Hua-Van A."/>
            <person name="Jonkers W."/>
            <person name="Kazan K."/>
            <person name="Kodira C.D."/>
            <person name="Koehrsen M."/>
            <person name="Kumar L."/>
            <person name="Lee Y.H."/>
            <person name="Li L."/>
            <person name="Manners J.M."/>
            <person name="Miranda-Saavedra D."/>
            <person name="Mukherjee M."/>
            <person name="Park G."/>
            <person name="Park J."/>
            <person name="Park S.Y."/>
            <person name="Proctor R.H."/>
            <person name="Regev A."/>
            <person name="Ruiz-Roldan M.C."/>
            <person name="Sain D."/>
            <person name="Sakthikumar S."/>
            <person name="Sykes S."/>
            <person name="Schwartz D.C."/>
            <person name="Turgeon B.G."/>
            <person name="Wapinski I."/>
            <person name="Yoder O."/>
            <person name="Young S."/>
            <person name="Zeng Q."/>
            <person name="Zhou S."/>
            <person name="Galagan J."/>
            <person name="Cuomo C.A."/>
            <person name="Kistler H.C."/>
            <person name="Rep M."/>
        </authorList>
    </citation>
    <scope>NUCLEOTIDE SEQUENCE [LARGE SCALE GENOMIC DNA]</scope>
    <source>
        <strain evidence="1">4287</strain>
    </source>
</reference>
<evidence type="ECO:0000313" key="2">
    <source>
        <dbReference type="Proteomes" id="UP000009097"/>
    </source>
</evidence>
<dbReference type="KEGG" id="fox:FOXG_19171"/>
<name>A0A0J9UWT8_FUSO4</name>
<proteinExistence type="predicted"/>